<evidence type="ECO:0000313" key="3">
    <source>
        <dbReference type="Proteomes" id="UP000249260"/>
    </source>
</evidence>
<comment type="caution">
    <text evidence="2">The sequence shown here is derived from an EMBL/GenBank/DDBJ whole genome shotgun (WGS) entry which is preliminary data.</text>
</comment>
<organism evidence="2 3">
    <name type="scientific">Paenibacillus montanisoli</name>
    <dbReference type="NCBI Taxonomy" id="2081970"/>
    <lineage>
        <taxon>Bacteria</taxon>
        <taxon>Bacillati</taxon>
        <taxon>Bacillota</taxon>
        <taxon>Bacilli</taxon>
        <taxon>Bacillales</taxon>
        <taxon>Paenibacillaceae</taxon>
        <taxon>Paenibacillus</taxon>
    </lineage>
</organism>
<keyword evidence="1" id="KW-0472">Membrane</keyword>
<dbReference type="Pfam" id="PF11118">
    <property type="entry name" value="DUF2627"/>
    <property type="match status" value="1"/>
</dbReference>
<sequence length="97" mass="11264">MKQVIARFIAVLLLVIPGLAATYGFLLMKDAIFHYFSSFGNETAVRDFEWWTFILGMALFLLGVGFIGGWTFFRDRKRNYVSARFREKRPRPPRPGV</sequence>
<proteinExistence type="predicted"/>
<accession>A0A328U8V3</accession>
<dbReference type="InterPro" id="IPR020138">
    <property type="entry name" value="Uncharacterised_YqzF"/>
</dbReference>
<protein>
    <submittedName>
        <fullName evidence="2">DUF2627 domain-containing protein</fullName>
    </submittedName>
</protein>
<keyword evidence="1" id="KW-0812">Transmembrane</keyword>
<name>A0A328U8V3_9BACL</name>
<gene>
    <name evidence="2" type="ORF">DL346_13855</name>
</gene>
<dbReference type="AlphaFoldDB" id="A0A328U8V3"/>
<keyword evidence="3" id="KW-1185">Reference proteome</keyword>
<dbReference type="EMBL" id="QLUW01000002">
    <property type="protein sequence ID" value="RAP76466.1"/>
    <property type="molecule type" value="Genomic_DNA"/>
</dbReference>
<reference evidence="2 3" key="1">
    <citation type="submission" date="2018-06" db="EMBL/GenBank/DDBJ databases">
        <title>Paenibacillus montanisoli sp. nov., isolated from mountain area soil.</title>
        <authorList>
            <person name="Wu M."/>
        </authorList>
    </citation>
    <scope>NUCLEOTIDE SEQUENCE [LARGE SCALE GENOMIC DNA]</scope>
    <source>
        <strain evidence="2 3">RA17</strain>
    </source>
</reference>
<evidence type="ECO:0000256" key="1">
    <source>
        <dbReference type="SAM" id="Phobius"/>
    </source>
</evidence>
<dbReference type="Proteomes" id="UP000249260">
    <property type="component" value="Unassembled WGS sequence"/>
</dbReference>
<dbReference type="OrthoDB" id="2989757at2"/>
<feature type="transmembrane region" description="Helical" evidence="1">
    <location>
        <begin position="50"/>
        <end position="73"/>
    </location>
</feature>
<evidence type="ECO:0000313" key="2">
    <source>
        <dbReference type="EMBL" id="RAP76466.1"/>
    </source>
</evidence>
<dbReference type="RefSeq" id="WP_112882685.1">
    <property type="nucleotide sequence ID" value="NZ_QLUW01000002.1"/>
</dbReference>
<keyword evidence="1" id="KW-1133">Transmembrane helix</keyword>